<accession>A0A250KRD8</accession>
<dbReference type="Proteomes" id="UP000266313">
    <property type="component" value="Chromosome"/>
</dbReference>
<protein>
    <recommendedName>
        <fullName evidence="4">DUF2066 domain-containing protein</fullName>
    </recommendedName>
</protein>
<dbReference type="AlphaFoldDB" id="A0A250KRD8"/>
<evidence type="ECO:0000256" key="1">
    <source>
        <dbReference type="SAM" id="SignalP"/>
    </source>
</evidence>
<reference evidence="2 3" key="1">
    <citation type="submission" date="2016-12" db="EMBL/GenBank/DDBJ databases">
        <title>Genome sequencing of Methylocaldum marinum.</title>
        <authorList>
            <person name="Takeuchi M."/>
            <person name="Kamagata Y."/>
            <person name="Hiraoka S."/>
            <person name="Oshima K."/>
            <person name="Hattori M."/>
            <person name="Iwasaki W."/>
        </authorList>
    </citation>
    <scope>NUCLEOTIDE SEQUENCE [LARGE SCALE GENOMIC DNA]</scope>
    <source>
        <strain evidence="2 3">S8</strain>
    </source>
</reference>
<keyword evidence="1" id="KW-0732">Signal</keyword>
<dbReference type="InterPro" id="IPR018642">
    <property type="entry name" value="DUF2066"/>
</dbReference>
<dbReference type="Pfam" id="PF09839">
    <property type="entry name" value="DUF2066"/>
    <property type="match status" value="1"/>
</dbReference>
<sequence length="345" mass="38894">MRRVALFSLWLLTVCPNLMAAEFKGLYRTDVAVQSKDESTRNEDIRRALEQVLKRLVRSDAMQSKAVGAMLEKPEQFVLQYEYISKPSADTPLDYLRVDFDSPRLNDALRKSNISPWGEQRPEVLVWLSIEENSEKSIFAADQMPEMDRTLRAAAGENGLPVTAPLWDLTDQQNLNFEDFETGNGERIRQASARYESDAVLAGRLSHEPDGTWDAVWRLYLQNIEETWQGNSPDAPAAIRSGIAGVYSRLAERFIPRTTRETILELKVFGLSSLGAIDRAASNLSGLSQVRKLEMLGVDADYALFKLYVRGDRASLEETLALGRVLRPVANEDRQFSGLTYQLAE</sequence>
<dbReference type="EMBL" id="AP017928">
    <property type="protein sequence ID" value="BBA34114.1"/>
    <property type="molecule type" value="Genomic_DNA"/>
</dbReference>
<proteinExistence type="predicted"/>
<feature type="chain" id="PRO_5012558177" description="DUF2066 domain-containing protein" evidence="1">
    <location>
        <begin position="21"/>
        <end position="345"/>
    </location>
</feature>
<evidence type="ECO:0008006" key="4">
    <source>
        <dbReference type="Google" id="ProtNLM"/>
    </source>
</evidence>
<dbReference type="KEGG" id="mmai:sS8_2162"/>
<keyword evidence="3" id="KW-1185">Reference proteome</keyword>
<evidence type="ECO:0000313" key="3">
    <source>
        <dbReference type="Proteomes" id="UP000266313"/>
    </source>
</evidence>
<feature type="signal peptide" evidence="1">
    <location>
        <begin position="1"/>
        <end position="20"/>
    </location>
</feature>
<gene>
    <name evidence="2" type="ORF">sS8_2162</name>
</gene>
<evidence type="ECO:0000313" key="2">
    <source>
        <dbReference type="EMBL" id="BBA34114.1"/>
    </source>
</evidence>
<organism evidence="2 3">
    <name type="scientific">Methylocaldum marinum</name>
    <dbReference type="NCBI Taxonomy" id="1432792"/>
    <lineage>
        <taxon>Bacteria</taxon>
        <taxon>Pseudomonadati</taxon>
        <taxon>Pseudomonadota</taxon>
        <taxon>Gammaproteobacteria</taxon>
        <taxon>Methylococcales</taxon>
        <taxon>Methylococcaceae</taxon>
        <taxon>Methylocaldum</taxon>
    </lineage>
</organism>
<name>A0A250KRD8_9GAMM</name>